<dbReference type="Pfam" id="PF00383">
    <property type="entry name" value="dCMP_cyt_deam_1"/>
    <property type="match status" value="1"/>
</dbReference>
<dbReference type="InterPro" id="IPR002125">
    <property type="entry name" value="CMP_dCMP_dom"/>
</dbReference>
<gene>
    <name evidence="2" type="ORF">ACFOEJ_09260</name>
</gene>
<proteinExistence type="predicted"/>
<sequence>MIWSKIPRVWQECFEEAWKSFQEGSRPIGALVTDGEGNIIARGKSAAFNKLKDSVISNNELAHAEINAMLQLDNRIYTKRSAYTLYTTMEPCPLCFGAFYMSGIRNLKFAAKDKWAGSTNLKDATPYMSLKAIKIEQTIYCLEQLSIVLNIYFEYMIHFGKDSAVTNSWKEDYPAEAKVAEKWFAERKLDSPLHMEVSEVFGMLQDQLDRQILGSVQVKG</sequence>
<evidence type="ECO:0000313" key="3">
    <source>
        <dbReference type="Proteomes" id="UP001595625"/>
    </source>
</evidence>
<keyword evidence="3" id="KW-1185">Reference proteome</keyword>
<reference evidence="3" key="1">
    <citation type="journal article" date="2019" name="Int. J. Syst. Evol. Microbiol.">
        <title>The Global Catalogue of Microorganisms (GCM) 10K type strain sequencing project: providing services to taxonomists for standard genome sequencing and annotation.</title>
        <authorList>
            <consortium name="The Broad Institute Genomics Platform"/>
            <consortium name="The Broad Institute Genome Sequencing Center for Infectious Disease"/>
            <person name="Wu L."/>
            <person name="Ma J."/>
        </authorList>
    </citation>
    <scope>NUCLEOTIDE SEQUENCE [LARGE SCALE GENOMIC DNA]</scope>
    <source>
        <strain evidence="3">CCM 320</strain>
    </source>
</reference>
<dbReference type="Gene3D" id="3.40.140.10">
    <property type="entry name" value="Cytidine Deaminase, domain 2"/>
    <property type="match status" value="1"/>
</dbReference>
<evidence type="ECO:0000259" key="1">
    <source>
        <dbReference type="PROSITE" id="PS51747"/>
    </source>
</evidence>
<dbReference type="Proteomes" id="UP001595625">
    <property type="component" value="Unassembled WGS sequence"/>
</dbReference>
<dbReference type="EMBL" id="JBHRUJ010000016">
    <property type="protein sequence ID" value="MFC3211257.1"/>
    <property type="molecule type" value="Genomic_DNA"/>
</dbReference>
<dbReference type="CDD" id="cd01285">
    <property type="entry name" value="nucleoside_deaminase"/>
    <property type="match status" value="1"/>
</dbReference>
<evidence type="ECO:0000313" key="2">
    <source>
        <dbReference type="EMBL" id="MFC3211257.1"/>
    </source>
</evidence>
<dbReference type="SUPFAM" id="SSF53927">
    <property type="entry name" value="Cytidine deaminase-like"/>
    <property type="match status" value="1"/>
</dbReference>
<name>A0ABV7KP70_PLAOK</name>
<dbReference type="RefSeq" id="WP_117312446.1">
    <property type="nucleotide sequence ID" value="NZ_JBHRUJ010000016.1"/>
</dbReference>
<feature type="domain" description="CMP/dCMP-type deaminase" evidence="1">
    <location>
        <begin position="4"/>
        <end position="120"/>
    </location>
</feature>
<protein>
    <submittedName>
        <fullName evidence="2">Nucleoside deaminase</fullName>
    </submittedName>
</protein>
<dbReference type="PANTHER" id="PTHR11079:SF179">
    <property type="entry name" value="TRNA(ADENINE(34)) DEAMINASE, CHLOROPLASTIC"/>
    <property type="match status" value="1"/>
</dbReference>
<comment type="caution">
    <text evidence="2">The sequence shown here is derived from an EMBL/GenBank/DDBJ whole genome shotgun (WGS) entry which is preliminary data.</text>
</comment>
<dbReference type="InterPro" id="IPR016193">
    <property type="entry name" value="Cytidine_deaminase-like"/>
</dbReference>
<accession>A0ABV7KP70</accession>
<organism evidence="2 3">
    <name type="scientific">Planomicrobium okeanokoites</name>
    <name type="common">Planococcus okeanokoites</name>
    <name type="synonym">Flavobacterium okeanokoites</name>
    <dbReference type="NCBI Taxonomy" id="244"/>
    <lineage>
        <taxon>Bacteria</taxon>
        <taxon>Bacillati</taxon>
        <taxon>Bacillota</taxon>
        <taxon>Bacilli</taxon>
        <taxon>Bacillales</taxon>
        <taxon>Caryophanaceae</taxon>
        <taxon>Planomicrobium</taxon>
    </lineage>
</organism>
<dbReference type="PROSITE" id="PS51747">
    <property type="entry name" value="CYT_DCMP_DEAMINASES_2"/>
    <property type="match status" value="1"/>
</dbReference>
<dbReference type="PANTHER" id="PTHR11079">
    <property type="entry name" value="CYTOSINE DEAMINASE FAMILY MEMBER"/>
    <property type="match status" value="1"/>
</dbReference>